<accession>A0A060CNP6</accession>
<sequence length="77" mass="8889">MFSRSLETRNKFCRSQALLLWLRHVLDAEFATRGTDRVFVGYENLISDWKAEATRIAAGLGIKWPRWSSATELEISD</sequence>
<protein>
    <submittedName>
        <fullName evidence="1">CAZy families GT2|GT4 protein</fullName>
    </submittedName>
</protein>
<reference evidence="1" key="1">
    <citation type="journal article" date="2013" name="Environ. Microbiol.">
        <title>Seasonally variable intestinal metagenomes of the red palm weevil (Rhynchophorus ferrugineus).</title>
        <authorList>
            <person name="Jia S."/>
            <person name="Zhang X."/>
            <person name="Zhang G."/>
            <person name="Yin A."/>
            <person name="Zhang S."/>
            <person name="Li F."/>
            <person name="Wang L."/>
            <person name="Zhao D."/>
            <person name="Yun Q."/>
            <person name="Tala"/>
            <person name="Wang J."/>
            <person name="Sun G."/>
            <person name="Baabdullah M."/>
            <person name="Yu X."/>
            <person name="Hu S."/>
            <person name="Al-Mssallem I.S."/>
            <person name="Yu J."/>
        </authorList>
    </citation>
    <scope>NUCLEOTIDE SEQUENCE</scope>
</reference>
<proteinExistence type="predicted"/>
<evidence type="ECO:0000313" key="1">
    <source>
        <dbReference type="EMBL" id="AIA94491.1"/>
    </source>
</evidence>
<organism evidence="1">
    <name type="scientific">uncultured Rhodobacter sp</name>
    <dbReference type="NCBI Taxonomy" id="204728"/>
    <lineage>
        <taxon>Bacteria</taxon>
        <taxon>Pseudomonadati</taxon>
        <taxon>Pseudomonadota</taxon>
        <taxon>Alphaproteobacteria</taxon>
        <taxon>Rhodobacterales</taxon>
        <taxon>Rhodobacter group</taxon>
        <taxon>Rhodobacter</taxon>
        <taxon>environmental samples</taxon>
    </lineage>
</organism>
<dbReference type="AlphaFoldDB" id="A0A060CNP6"/>
<dbReference type="EMBL" id="KF127139">
    <property type="protein sequence ID" value="AIA94491.1"/>
    <property type="molecule type" value="Genomic_DNA"/>
</dbReference>
<name>A0A060CNP6_9RHOB</name>
<feature type="non-terminal residue" evidence="1">
    <location>
        <position position="77"/>
    </location>
</feature>
<dbReference type="InterPro" id="IPR027417">
    <property type="entry name" value="P-loop_NTPase"/>
</dbReference>
<dbReference type="SUPFAM" id="SSF52540">
    <property type="entry name" value="P-loop containing nucleoside triphosphate hydrolases"/>
    <property type="match status" value="1"/>
</dbReference>